<dbReference type="EMBL" id="CAJNOC010000576">
    <property type="protein sequence ID" value="CAF0778654.1"/>
    <property type="molecule type" value="Genomic_DNA"/>
</dbReference>
<keyword evidence="1" id="KW-0175">Coiled coil</keyword>
<dbReference type="OrthoDB" id="10595531at2759"/>
<name>A0A813RD65_9BILA</name>
<comment type="caution">
    <text evidence="3">The sequence shown here is derived from an EMBL/GenBank/DDBJ whole genome shotgun (WGS) entry which is preliminary data.</text>
</comment>
<protein>
    <submittedName>
        <fullName evidence="3">Uncharacterized protein</fullName>
    </submittedName>
</protein>
<evidence type="ECO:0000256" key="2">
    <source>
        <dbReference type="SAM" id="MobiDB-lite"/>
    </source>
</evidence>
<evidence type="ECO:0000256" key="1">
    <source>
        <dbReference type="SAM" id="Coils"/>
    </source>
</evidence>
<feature type="region of interest" description="Disordered" evidence="2">
    <location>
        <begin position="578"/>
        <end position="631"/>
    </location>
</feature>
<accession>A0A813RD65</accession>
<dbReference type="Proteomes" id="UP000663879">
    <property type="component" value="Unassembled WGS sequence"/>
</dbReference>
<feature type="compositionally biased region" description="Basic and acidic residues" evidence="2">
    <location>
        <begin position="610"/>
        <end position="622"/>
    </location>
</feature>
<feature type="coiled-coil region" evidence="1">
    <location>
        <begin position="311"/>
        <end position="420"/>
    </location>
</feature>
<gene>
    <name evidence="3" type="ORF">OXX778_LOCUS5337</name>
</gene>
<sequence>MGTIKSLFDDSTTLELIDSQKKPGDEMIQNTIDEILVTNEPKKIQNDEFLSQNLDDKNLSENKSKNSPVMQSASAATFQPPDFLQRNQYFRSFRSASRRFFSKNTKTLNESNVNVDEEDSSNKNIPNRNLFYRSFKNLNRNNCISNIKDSKESYIIASEIDSEMNTTWFKNLRSKSHADLNNKKKSNSKKITHIDEETPKFPIPNNKNLSSKSLSSNLNNLNFTAVEIDPIELKNENEKKSKNSSPSSSSSASSTGMYSSSQSSNPSINNSKSFDQLRQVIQIPIKIFTDHQSAKQQQENNLRNSIFLNELNKLNEKSKKNDAIIEELTSEVNILNRLLDVFDREDPKIINELVQKNEDFTKKVQDLQAEISEQFKIKNKYNQVNRFSNQVIIKLYEDCIVRLDKQNEALSNQLSELNSIKQFLVHIAAVYNNNNQHSSQASTSNYGFSDQYYSHHQPNSEAYYQNYPNYNSSGNFYYNPRSRMEVDSDHPHNSYYTNRNAAYIEQPTVFYYTYRTQPNPNLFFDPVTGQYFYRKQAAHVHHPHAHVHSHNHPHAHTHGQQFFHHQNGNHQFMKGHRNFPSNPSDIPTPESPTTQNGAIITEVSDDEDDFLRNKSDKKKDYVDAVSLNGDE</sequence>
<feature type="compositionally biased region" description="Polar residues" evidence="2">
    <location>
        <begin position="579"/>
        <end position="598"/>
    </location>
</feature>
<feature type="region of interest" description="Disordered" evidence="2">
    <location>
        <begin position="234"/>
        <end position="271"/>
    </location>
</feature>
<keyword evidence="4" id="KW-1185">Reference proteome</keyword>
<evidence type="ECO:0000313" key="3">
    <source>
        <dbReference type="EMBL" id="CAF0778654.1"/>
    </source>
</evidence>
<organism evidence="3 4">
    <name type="scientific">Brachionus calyciflorus</name>
    <dbReference type="NCBI Taxonomy" id="104777"/>
    <lineage>
        <taxon>Eukaryota</taxon>
        <taxon>Metazoa</taxon>
        <taxon>Spiralia</taxon>
        <taxon>Gnathifera</taxon>
        <taxon>Rotifera</taxon>
        <taxon>Eurotatoria</taxon>
        <taxon>Monogononta</taxon>
        <taxon>Pseudotrocha</taxon>
        <taxon>Ploima</taxon>
        <taxon>Brachionidae</taxon>
        <taxon>Brachionus</taxon>
    </lineage>
</organism>
<feature type="compositionally biased region" description="Low complexity" evidence="2">
    <location>
        <begin position="243"/>
        <end position="271"/>
    </location>
</feature>
<feature type="region of interest" description="Disordered" evidence="2">
    <location>
        <begin position="179"/>
        <end position="209"/>
    </location>
</feature>
<reference evidence="3" key="1">
    <citation type="submission" date="2021-02" db="EMBL/GenBank/DDBJ databases">
        <authorList>
            <person name="Nowell W R."/>
        </authorList>
    </citation>
    <scope>NUCLEOTIDE SEQUENCE</scope>
    <source>
        <strain evidence="3">Ploen Becks lab</strain>
    </source>
</reference>
<evidence type="ECO:0000313" key="4">
    <source>
        <dbReference type="Proteomes" id="UP000663879"/>
    </source>
</evidence>
<proteinExistence type="predicted"/>
<dbReference type="AlphaFoldDB" id="A0A813RD65"/>